<dbReference type="Proteomes" id="UP000632377">
    <property type="component" value="Unassembled WGS sequence"/>
</dbReference>
<reference evidence="1 2" key="1">
    <citation type="submission" date="2021-01" db="EMBL/GenBank/DDBJ databases">
        <title>Genome public.</title>
        <authorList>
            <person name="Liu C."/>
            <person name="Sun Q."/>
        </authorList>
    </citation>
    <scope>NUCLEOTIDE SEQUENCE [LARGE SCALE GENOMIC DNA]</scope>
    <source>
        <strain evidence="1 2">YIM B02515</strain>
    </source>
</reference>
<sequence>MAYIAKPDGEMYDANCMPMMNCIPQETVIKNVRLAAAYVPYQFMCELFRPIEALKRGTAFPELYSPYEPRDKKYKSPKSYECD</sequence>
<proteinExistence type="predicted"/>
<evidence type="ECO:0000313" key="1">
    <source>
        <dbReference type="EMBL" id="MBL4935657.1"/>
    </source>
</evidence>
<evidence type="ECO:0000313" key="2">
    <source>
        <dbReference type="Proteomes" id="UP000632377"/>
    </source>
</evidence>
<dbReference type="RefSeq" id="WP_202748251.1">
    <property type="nucleotide sequence ID" value="NZ_JAESWC010000002.1"/>
</dbReference>
<organism evidence="1 2">
    <name type="scientific">Clostridium rhizosphaerae</name>
    <dbReference type="NCBI Taxonomy" id="2803861"/>
    <lineage>
        <taxon>Bacteria</taxon>
        <taxon>Bacillati</taxon>
        <taxon>Bacillota</taxon>
        <taxon>Clostridia</taxon>
        <taxon>Eubacteriales</taxon>
        <taxon>Clostridiaceae</taxon>
        <taxon>Clostridium</taxon>
    </lineage>
</organism>
<comment type="caution">
    <text evidence="1">The sequence shown here is derived from an EMBL/GenBank/DDBJ whole genome shotgun (WGS) entry which is preliminary data.</text>
</comment>
<dbReference type="Pfam" id="PF11007">
    <property type="entry name" value="CotJA"/>
    <property type="match status" value="1"/>
</dbReference>
<gene>
    <name evidence="1" type="ORF">JK636_07785</name>
</gene>
<dbReference type="InterPro" id="IPR020256">
    <property type="entry name" value="Spore_coat_CotJA"/>
</dbReference>
<keyword evidence="2" id="KW-1185">Reference proteome</keyword>
<accession>A0ABS1T8J8</accession>
<dbReference type="EMBL" id="JAESWC010000002">
    <property type="protein sequence ID" value="MBL4935657.1"/>
    <property type="molecule type" value="Genomic_DNA"/>
</dbReference>
<name>A0ABS1T8J8_9CLOT</name>
<protein>
    <submittedName>
        <fullName evidence="1">Spore coat associated protein CotJA</fullName>
    </submittedName>
</protein>